<dbReference type="Gene3D" id="3.40.50.280">
    <property type="entry name" value="Cobalamin-binding domain"/>
    <property type="match status" value="1"/>
</dbReference>
<reference evidence="2 3" key="1">
    <citation type="submission" date="2021-02" db="EMBL/GenBank/DDBJ databases">
        <title>Bacillus sp. RD4P76, an endophyte from a halophyte.</title>
        <authorList>
            <person name="Sun J.-Q."/>
        </authorList>
    </citation>
    <scope>NUCLEOTIDE SEQUENCE [LARGE SCALE GENOMIC DNA]</scope>
    <source>
        <strain evidence="2 3">RD4P76</strain>
    </source>
</reference>
<accession>A0ABS2DFV9</accession>
<dbReference type="InterPro" id="IPR006099">
    <property type="entry name" value="MeMalonylCoA_mutase_a/b_cat"/>
</dbReference>
<evidence type="ECO:0000259" key="1">
    <source>
        <dbReference type="Pfam" id="PF01642"/>
    </source>
</evidence>
<dbReference type="PANTHER" id="PTHR48101">
    <property type="entry name" value="METHYLMALONYL-COA MUTASE, MITOCHONDRIAL-RELATED"/>
    <property type="match status" value="1"/>
</dbReference>
<dbReference type="InterPro" id="IPR016176">
    <property type="entry name" value="Cbl-dep_enz_cat"/>
</dbReference>
<dbReference type="RefSeq" id="WP_204202736.1">
    <property type="nucleotide sequence ID" value="NZ_JAFELM010000021.1"/>
</dbReference>
<dbReference type="CDD" id="cd03677">
    <property type="entry name" value="MM_CoA_mutase_beta"/>
    <property type="match status" value="1"/>
</dbReference>
<dbReference type="Proteomes" id="UP001518925">
    <property type="component" value="Unassembled WGS sequence"/>
</dbReference>
<sequence length="618" mass="70191">MTEKLSASWLNELNETFAIPSYEEWEQVAKASLKGKPLEKLYTQTYEGITLQPIYRSEQVTNNLTLQHGNPTQTWNISQEIKVTTIEETSIAIQQALQFGQTCINIDFSNSTINKEEFYGILDSFIDTEAFVFIKGDQSILKYIHSYQEEKGLTVNGVIGFDPIAKWVKTGALQKNLTKYYEEMAETIQISSSSIKCLLVDSQPVHNGGANAVQELAYTLSVAIEYINQLTERGLSIDQIAPHFAFSFSVGSNMFMEIAKLRAARFLWSAIVNEFGGSENSQRMWIHARTSITTKTKYDPYVNMLRSTVETFAAVVGGANSVHTSTFDEAHGISTEFSERIARNVQSILKEESHLHRVVDPAGGSWYIERITTELAEKVWEMIQKVEQEGGIVSSLKNGTIQNDIQNTREQRFKKIDYRKERIVGTNMYANTKEESINRKSSKQEIEQSSENLIEPIQQVPVIRWSMKYEELRDASFMYFNKHGKMLSIQLINIGVLPKHKPRTDFIKGFFEVGGFEVKDSESFLTVDEVSAFLTSASDTVYVLCGIDETYEEIGREVVQILQTHAHSSFVYIAGRLDSQTEEDYKSLGLSDTIHANTNCYEFLYKLQKEMGGYHEEA</sequence>
<organism evidence="2 3">
    <name type="scientific">Bacillus suaedaesalsae</name>
    <dbReference type="NCBI Taxonomy" id="2810349"/>
    <lineage>
        <taxon>Bacteria</taxon>
        <taxon>Bacillati</taxon>
        <taxon>Bacillota</taxon>
        <taxon>Bacilli</taxon>
        <taxon>Bacillales</taxon>
        <taxon>Bacillaceae</taxon>
        <taxon>Bacillus</taxon>
    </lineage>
</organism>
<dbReference type="EMBL" id="JAFELM010000021">
    <property type="protein sequence ID" value="MBM6617362.1"/>
    <property type="molecule type" value="Genomic_DNA"/>
</dbReference>
<comment type="caution">
    <text evidence="2">The sequence shown here is derived from an EMBL/GenBank/DDBJ whole genome shotgun (WGS) entry which is preliminary data.</text>
</comment>
<evidence type="ECO:0000313" key="2">
    <source>
        <dbReference type="EMBL" id="MBM6617362.1"/>
    </source>
</evidence>
<name>A0ABS2DFV9_9BACI</name>
<gene>
    <name evidence="2" type="ORF">JR050_06690</name>
</gene>
<dbReference type="PANTHER" id="PTHR48101:SF4">
    <property type="entry name" value="METHYLMALONYL-COA MUTASE, MITOCHONDRIAL"/>
    <property type="match status" value="1"/>
</dbReference>
<keyword evidence="3" id="KW-1185">Reference proteome</keyword>
<dbReference type="SUPFAM" id="SSF51703">
    <property type="entry name" value="Cobalamin (vitamin B12)-dependent enzymes"/>
    <property type="match status" value="1"/>
</dbReference>
<dbReference type="Pfam" id="PF01642">
    <property type="entry name" value="MM_CoA_mutase"/>
    <property type="match status" value="1"/>
</dbReference>
<proteinExistence type="predicted"/>
<protein>
    <submittedName>
        <fullName evidence="2">Methylmalonyl-CoA mutase small subunit</fullName>
    </submittedName>
</protein>
<evidence type="ECO:0000313" key="3">
    <source>
        <dbReference type="Proteomes" id="UP001518925"/>
    </source>
</evidence>
<feature type="domain" description="Methylmalonyl-CoA mutase alpha/beta chain catalytic" evidence="1">
    <location>
        <begin position="154"/>
        <end position="452"/>
    </location>
</feature>
<dbReference type="Gene3D" id="3.20.20.240">
    <property type="entry name" value="Methylmalonyl-CoA mutase"/>
    <property type="match status" value="1"/>
</dbReference>